<sequence length="154" mass="17290">MISRAEKNGRSEMRDELTHAKTDGEQQRTNWFDESSIAMRVLSMYGCRSVALRILFLCFINPSVRRAGQDRWRRPTDSSGKRNQPSPEVSVKVSERGPGATFLHPRKGKSESTSYNYSGSATSAENHCRNASPVSVPLDGLVMKLESRQQEAKK</sequence>
<feature type="region of interest" description="Disordered" evidence="1">
    <location>
        <begin position="67"/>
        <end position="134"/>
    </location>
</feature>
<evidence type="ECO:0000313" key="3">
    <source>
        <dbReference type="Proteomes" id="UP000887013"/>
    </source>
</evidence>
<feature type="region of interest" description="Disordered" evidence="1">
    <location>
        <begin position="1"/>
        <end position="25"/>
    </location>
</feature>
<protein>
    <submittedName>
        <fullName evidence="2">Uncharacterized protein</fullName>
    </submittedName>
</protein>
<dbReference type="Proteomes" id="UP000887013">
    <property type="component" value="Unassembled WGS sequence"/>
</dbReference>
<comment type="caution">
    <text evidence="2">The sequence shown here is derived from an EMBL/GenBank/DDBJ whole genome shotgun (WGS) entry which is preliminary data.</text>
</comment>
<keyword evidence="3" id="KW-1185">Reference proteome</keyword>
<gene>
    <name evidence="2" type="ORF">NPIL_58411</name>
</gene>
<name>A0A8X6NKU9_NEPPI</name>
<feature type="compositionally biased region" description="Polar residues" evidence="1">
    <location>
        <begin position="111"/>
        <end position="125"/>
    </location>
</feature>
<dbReference type="AlphaFoldDB" id="A0A8X6NKU9"/>
<proteinExistence type="predicted"/>
<evidence type="ECO:0000313" key="2">
    <source>
        <dbReference type="EMBL" id="GFT20273.1"/>
    </source>
</evidence>
<organism evidence="2 3">
    <name type="scientific">Nephila pilipes</name>
    <name type="common">Giant wood spider</name>
    <name type="synonym">Nephila maculata</name>
    <dbReference type="NCBI Taxonomy" id="299642"/>
    <lineage>
        <taxon>Eukaryota</taxon>
        <taxon>Metazoa</taxon>
        <taxon>Ecdysozoa</taxon>
        <taxon>Arthropoda</taxon>
        <taxon>Chelicerata</taxon>
        <taxon>Arachnida</taxon>
        <taxon>Araneae</taxon>
        <taxon>Araneomorphae</taxon>
        <taxon>Entelegynae</taxon>
        <taxon>Araneoidea</taxon>
        <taxon>Nephilidae</taxon>
        <taxon>Nephila</taxon>
    </lineage>
</organism>
<dbReference type="EMBL" id="BMAW01059244">
    <property type="protein sequence ID" value="GFT20273.1"/>
    <property type="molecule type" value="Genomic_DNA"/>
</dbReference>
<accession>A0A8X6NKU9</accession>
<feature type="compositionally biased region" description="Basic and acidic residues" evidence="1">
    <location>
        <begin position="67"/>
        <end position="80"/>
    </location>
</feature>
<reference evidence="2" key="1">
    <citation type="submission" date="2020-08" db="EMBL/GenBank/DDBJ databases">
        <title>Multicomponent nature underlies the extraordinary mechanical properties of spider dragline silk.</title>
        <authorList>
            <person name="Kono N."/>
            <person name="Nakamura H."/>
            <person name="Mori M."/>
            <person name="Yoshida Y."/>
            <person name="Ohtoshi R."/>
            <person name="Malay A.D."/>
            <person name="Moran D.A.P."/>
            <person name="Tomita M."/>
            <person name="Numata K."/>
            <person name="Arakawa K."/>
        </authorList>
    </citation>
    <scope>NUCLEOTIDE SEQUENCE</scope>
</reference>
<evidence type="ECO:0000256" key="1">
    <source>
        <dbReference type="SAM" id="MobiDB-lite"/>
    </source>
</evidence>